<evidence type="ECO:0000313" key="3">
    <source>
        <dbReference type="Proteomes" id="UP000632138"/>
    </source>
</evidence>
<protein>
    <submittedName>
        <fullName evidence="2">Nitroreductase family protein</fullName>
    </submittedName>
</protein>
<dbReference type="Gene3D" id="3.40.109.10">
    <property type="entry name" value="NADH Oxidase"/>
    <property type="match status" value="2"/>
</dbReference>
<dbReference type="Proteomes" id="UP000632138">
    <property type="component" value="Unassembled WGS sequence"/>
</dbReference>
<comment type="caution">
    <text evidence="2">The sequence shown here is derived from an EMBL/GenBank/DDBJ whole genome shotgun (WGS) entry which is preliminary data.</text>
</comment>
<dbReference type="PANTHER" id="PTHR23026:SF123">
    <property type="entry name" value="NAD(P)H NITROREDUCTASE RV3131-RELATED"/>
    <property type="match status" value="1"/>
</dbReference>
<reference evidence="2 3" key="1">
    <citation type="submission" date="2021-01" db="EMBL/GenBank/DDBJ databases">
        <title>Actinoplanes sp. nov. LDG1-06 isolated from lichen.</title>
        <authorList>
            <person name="Saeng-In P."/>
            <person name="Phongsopitanun W."/>
            <person name="Kanchanasin P."/>
            <person name="Yuki M."/>
            <person name="Kudo T."/>
            <person name="Ohkuma M."/>
            <person name="Tanasupawat S."/>
        </authorList>
    </citation>
    <scope>NUCLEOTIDE SEQUENCE [LARGE SCALE GENOMIC DNA]</scope>
    <source>
        <strain evidence="2 3">LDG1-06</strain>
    </source>
</reference>
<feature type="domain" description="Nitroreductase" evidence="1">
    <location>
        <begin position="11"/>
        <end position="52"/>
    </location>
</feature>
<dbReference type="Pfam" id="PF00881">
    <property type="entry name" value="Nitroreductase"/>
    <property type="match status" value="2"/>
</dbReference>
<gene>
    <name evidence="2" type="ORF">JIG36_12670</name>
</gene>
<keyword evidence="3" id="KW-1185">Reference proteome</keyword>
<feature type="domain" description="Nitroreductase" evidence="1">
    <location>
        <begin position="121"/>
        <end position="303"/>
    </location>
</feature>
<evidence type="ECO:0000259" key="1">
    <source>
        <dbReference type="Pfam" id="PF00881"/>
    </source>
</evidence>
<organism evidence="2 3">
    <name type="scientific">Paractinoplanes ovalisporus</name>
    <dbReference type="NCBI Taxonomy" id="2810368"/>
    <lineage>
        <taxon>Bacteria</taxon>
        <taxon>Bacillati</taxon>
        <taxon>Actinomycetota</taxon>
        <taxon>Actinomycetes</taxon>
        <taxon>Micromonosporales</taxon>
        <taxon>Micromonosporaceae</taxon>
        <taxon>Paractinoplanes</taxon>
    </lineage>
</organism>
<dbReference type="InterPro" id="IPR000415">
    <property type="entry name" value="Nitroreductase-like"/>
</dbReference>
<dbReference type="EMBL" id="JAENHP010000003">
    <property type="protein sequence ID" value="MBM2616411.1"/>
    <property type="molecule type" value="Genomic_DNA"/>
</dbReference>
<dbReference type="PANTHER" id="PTHR23026">
    <property type="entry name" value="NADPH NITROREDUCTASE"/>
    <property type="match status" value="1"/>
</dbReference>
<dbReference type="InterPro" id="IPR029479">
    <property type="entry name" value="Nitroreductase"/>
</dbReference>
<proteinExistence type="predicted"/>
<dbReference type="InterPro" id="IPR050627">
    <property type="entry name" value="Nitroreductase/BluB"/>
</dbReference>
<evidence type="ECO:0000313" key="2">
    <source>
        <dbReference type="EMBL" id="MBM2616411.1"/>
    </source>
</evidence>
<dbReference type="NCBIfam" id="NF047509">
    <property type="entry name" value="Rv3131_FMN_oxido"/>
    <property type="match status" value="1"/>
</dbReference>
<accession>A0ABS2A9A1</accession>
<name>A0ABS2A9A1_9ACTN</name>
<dbReference type="RefSeq" id="WP_203376304.1">
    <property type="nucleotide sequence ID" value="NZ_JAENHP010000003.1"/>
</dbReference>
<dbReference type="SUPFAM" id="SSF55469">
    <property type="entry name" value="FMN-dependent nitroreductase-like"/>
    <property type="match status" value="2"/>
</dbReference>
<sequence>MKTRALTPSGKVLMQCVRAATSAPSLHNSQPWRFAVVGNAVEVYADPERRLRVLDPAGREQMISVGAALFTLRLAVSRAGFDSRTRLFPVPEKPDLVARVTVKGRATVSPAAQALAAAIPQRHTNRWAFSPDPVPESALDSLRDAARQEKAVLTVASATARPAILGLARSADRWLRARPGYREELSRWSTAEGSRDGVTGRAAGAADATGFMPLRDFTEASGLFRPVETFEQRPTILALATEGDRQPDWVRAGQALQRMLLTATCLKLAAMPISQLVEVPAVRNVLSGAAGGLSVQMVLRVGYGRTPASTPRRPPAEVLVAATTL</sequence>